<reference evidence="3" key="1">
    <citation type="submission" date="2015-07" db="EMBL/GenBank/DDBJ databases">
        <authorList>
            <person name="Rodrigo-Torres Lidia"/>
            <person name="Arahal R.David."/>
        </authorList>
    </citation>
    <scope>NUCLEOTIDE SEQUENCE [LARGE SCALE GENOMIC DNA]</scope>
    <source>
        <strain evidence="3">CECT 5096</strain>
    </source>
</reference>
<protein>
    <submittedName>
        <fullName evidence="2">Uncharacterized protein</fullName>
    </submittedName>
</protein>
<sequence length="345" mass="35718">MGIATANLIAKLEYRGRLIRRFGISDSLRFNPENICMTDRLERSMFYRKQTHFFVHFMCVLTFCVAGFGFSGGASATTVGAAQLVLGLDGGAQQVVNLLIKRLIDVGVGARGAAVAAVVKTDSDKKGANSGFFGDTGLLIASVADADGAAEAKARNKLRGKVNTVATSGKIAAARSVLTWKGRVVWEAPTAALPVLPDVSKVVSAQVNVAYAIEGTDVSVSSPAGLGAGSWDVEHSWNGKTSFLGGVGFDQSNPEATFSGDLSALSGMFSSGPGFFSASGLTLADTFGISVDYAEFLSMGEVSAEFAGRMVAEAAIVPVPAALPLLAVGLGFLGIAGWCRKTKIS</sequence>
<feature type="transmembrane region" description="Helical" evidence="1">
    <location>
        <begin position="53"/>
        <end position="74"/>
    </location>
</feature>
<keyword evidence="3" id="KW-1185">Reference proteome</keyword>
<accession>A0A0M7AMX1</accession>
<keyword evidence="1" id="KW-0472">Membrane</keyword>
<dbReference type="GeneID" id="97672076"/>
<dbReference type="Proteomes" id="UP000049983">
    <property type="component" value="Unassembled WGS sequence"/>
</dbReference>
<organism evidence="2 3">
    <name type="scientific">Roseibium album</name>
    <dbReference type="NCBI Taxonomy" id="311410"/>
    <lineage>
        <taxon>Bacteria</taxon>
        <taxon>Pseudomonadati</taxon>
        <taxon>Pseudomonadota</taxon>
        <taxon>Alphaproteobacteria</taxon>
        <taxon>Hyphomicrobiales</taxon>
        <taxon>Stappiaceae</taxon>
        <taxon>Roseibium</taxon>
    </lineage>
</organism>
<proteinExistence type="predicted"/>
<keyword evidence="1" id="KW-1133">Transmembrane helix</keyword>
<dbReference type="RefSeq" id="WP_144436034.1">
    <property type="nucleotide sequence ID" value="NZ_CXWC01000013.1"/>
</dbReference>
<evidence type="ECO:0000313" key="2">
    <source>
        <dbReference type="EMBL" id="CTQ76568.1"/>
    </source>
</evidence>
<keyword evidence="1" id="KW-0812">Transmembrane</keyword>
<dbReference type="EMBL" id="CXWC01000013">
    <property type="protein sequence ID" value="CTQ76568.1"/>
    <property type="molecule type" value="Genomic_DNA"/>
</dbReference>
<feature type="transmembrane region" description="Helical" evidence="1">
    <location>
        <begin position="319"/>
        <end position="339"/>
    </location>
</feature>
<dbReference type="OrthoDB" id="9996928at2"/>
<evidence type="ECO:0000313" key="3">
    <source>
        <dbReference type="Proteomes" id="UP000049983"/>
    </source>
</evidence>
<dbReference type="AlphaFoldDB" id="A0A0M7AMX1"/>
<evidence type="ECO:0000256" key="1">
    <source>
        <dbReference type="SAM" id="Phobius"/>
    </source>
</evidence>
<gene>
    <name evidence="2" type="ORF">LA5096_04795</name>
</gene>
<name>A0A0M7AMX1_9HYPH</name>